<evidence type="ECO:0000313" key="13">
    <source>
        <dbReference type="Proteomes" id="UP001174909"/>
    </source>
</evidence>
<comment type="subcellular location">
    <subcellularLocation>
        <location evidence="1">Membrane</location>
        <topology evidence="1">Multi-pass membrane protein</topology>
    </subcellularLocation>
</comment>
<evidence type="ECO:0000313" key="12">
    <source>
        <dbReference type="EMBL" id="CAI8038545.1"/>
    </source>
</evidence>
<evidence type="ECO:0000256" key="9">
    <source>
        <dbReference type="ARBA" id="ARBA00049551"/>
    </source>
</evidence>
<dbReference type="Proteomes" id="UP001174909">
    <property type="component" value="Unassembled WGS sequence"/>
</dbReference>
<dbReference type="GO" id="GO:0042773">
    <property type="term" value="P:ATP synthesis coupled electron transport"/>
    <property type="evidence" value="ECO:0007669"/>
    <property type="project" value="InterPro"/>
</dbReference>
<feature type="transmembrane region" description="Helical" evidence="10">
    <location>
        <begin position="26"/>
        <end position="44"/>
    </location>
</feature>
<evidence type="ECO:0000256" key="1">
    <source>
        <dbReference type="ARBA" id="ARBA00004141"/>
    </source>
</evidence>
<dbReference type="GO" id="GO:0016020">
    <property type="term" value="C:membrane"/>
    <property type="evidence" value="ECO:0007669"/>
    <property type="project" value="UniProtKB-SubCell"/>
</dbReference>
<feature type="domain" description="NADH:quinone oxidoreductase/Mrp antiporter transmembrane" evidence="11">
    <location>
        <begin position="97"/>
        <end position="375"/>
    </location>
</feature>
<feature type="transmembrane region" description="Helical" evidence="10">
    <location>
        <begin position="361"/>
        <end position="383"/>
    </location>
</feature>
<evidence type="ECO:0000256" key="5">
    <source>
        <dbReference type="ARBA" id="ARBA00022692"/>
    </source>
</evidence>
<dbReference type="PANTHER" id="PTHR43507">
    <property type="entry name" value="NADH-UBIQUINONE OXIDOREDUCTASE CHAIN 4"/>
    <property type="match status" value="1"/>
</dbReference>
<evidence type="ECO:0000256" key="4">
    <source>
        <dbReference type="ARBA" id="ARBA00021006"/>
    </source>
</evidence>
<feature type="transmembrane region" description="Helical" evidence="10">
    <location>
        <begin position="103"/>
        <end position="124"/>
    </location>
</feature>
<evidence type="ECO:0000256" key="10">
    <source>
        <dbReference type="SAM" id="Phobius"/>
    </source>
</evidence>
<dbReference type="GO" id="GO:0008137">
    <property type="term" value="F:NADH dehydrogenase (ubiquinone) activity"/>
    <property type="evidence" value="ECO:0007669"/>
    <property type="project" value="UniProtKB-EC"/>
</dbReference>
<gene>
    <name evidence="12" type="ORF">GBAR_LOCUS21490</name>
</gene>
<keyword evidence="6 10" id="KW-1133">Transmembrane helix</keyword>
<keyword evidence="13" id="KW-1185">Reference proteome</keyword>
<dbReference type="PRINTS" id="PR01437">
    <property type="entry name" value="NUOXDRDTASE4"/>
</dbReference>
<keyword evidence="5 10" id="KW-0812">Transmembrane</keyword>
<dbReference type="EMBL" id="CASHTH010002999">
    <property type="protein sequence ID" value="CAI8038545.1"/>
    <property type="molecule type" value="Genomic_DNA"/>
</dbReference>
<feature type="transmembrane region" description="Helical" evidence="10">
    <location>
        <begin position="227"/>
        <end position="246"/>
    </location>
</feature>
<protein>
    <recommendedName>
        <fullName evidence="4">NADH-ubiquinone oxidoreductase chain 4</fullName>
        <ecNumber evidence="3">7.1.1.2</ecNumber>
    </recommendedName>
    <alternativeName>
        <fullName evidence="8">NADH dehydrogenase subunit 4</fullName>
    </alternativeName>
</protein>
<sequence length="460" mass="49888">MVLLNGIVLFGAVLISQTIKHRTRDFFVLLLSLGSGVFGVFIVQDLFFLFFFYELAVLPMYLLIGVWGSSTYFESDRQRLWGIPIPFDLGSYNRPKEYGAMKLMLVLVAGSVLIWVGILALYVASGQVGEATFSLIDLGVLAAAGEFSPTFQKWVFPLFMVGFGVLAGLWPFHTWSPDGHVAAPTGVSMLHAGVLMKLGAFGIIRVGMVLLPEGAQDPLFYVGDFGVSWMAILIVMGTVNVVYGAISAMSQRDLKYIIGYSSVSHMGYVIMGIATLHPVGLTGAVLQMFSHGIMTALMFAMVGAIYERTHVRDITILNGLMKRMGYASFFFAIAGLASLGLPGLSGFVAEFMVFTGAFKTYLPLAVLAVVGAALTAIYILRLLARTFFGEVDPRWEGLTDASPVEKTVGGAFVLILLFVGVWPAPFTRVINVGVDSVMELFPTSSTPVVNVVAESIFKFF</sequence>
<name>A0AA35X578_GEOBA</name>
<evidence type="ECO:0000256" key="3">
    <source>
        <dbReference type="ARBA" id="ARBA00012944"/>
    </source>
</evidence>
<comment type="catalytic activity">
    <reaction evidence="9">
        <text>a ubiquinone + NADH + 5 H(+)(in) = a ubiquinol + NAD(+) + 4 H(+)(out)</text>
        <dbReference type="Rhea" id="RHEA:29091"/>
        <dbReference type="Rhea" id="RHEA-COMP:9565"/>
        <dbReference type="Rhea" id="RHEA-COMP:9566"/>
        <dbReference type="ChEBI" id="CHEBI:15378"/>
        <dbReference type="ChEBI" id="CHEBI:16389"/>
        <dbReference type="ChEBI" id="CHEBI:17976"/>
        <dbReference type="ChEBI" id="CHEBI:57540"/>
        <dbReference type="ChEBI" id="CHEBI:57945"/>
        <dbReference type="EC" id="7.1.1.2"/>
    </reaction>
</comment>
<dbReference type="InterPro" id="IPR001750">
    <property type="entry name" value="ND/Mrp_TM"/>
</dbReference>
<dbReference type="InterPro" id="IPR010227">
    <property type="entry name" value="NADH_Q_OxRdtase_chainM/4"/>
</dbReference>
<evidence type="ECO:0000256" key="2">
    <source>
        <dbReference type="ARBA" id="ARBA00009025"/>
    </source>
</evidence>
<evidence type="ECO:0000256" key="6">
    <source>
        <dbReference type="ARBA" id="ARBA00022989"/>
    </source>
</evidence>
<dbReference type="GO" id="GO:0048039">
    <property type="term" value="F:ubiquinone binding"/>
    <property type="evidence" value="ECO:0007669"/>
    <property type="project" value="TreeGrafter"/>
</dbReference>
<comment type="similarity">
    <text evidence="2">Belongs to the complex I subunit 4 family.</text>
</comment>
<dbReference type="EC" id="7.1.1.2" evidence="3"/>
<feature type="transmembrane region" description="Helical" evidence="10">
    <location>
        <begin position="258"/>
        <end position="276"/>
    </location>
</feature>
<proteinExistence type="inferred from homology"/>
<evidence type="ECO:0000256" key="7">
    <source>
        <dbReference type="ARBA" id="ARBA00023136"/>
    </source>
</evidence>
<feature type="transmembrane region" description="Helical" evidence="10">
    <location>
        <begin position="154"/>
        <end position="175"/>
    </location>
</feature>
<organism evidence="12 13">
    <name type="scientific">Geodia barretti</name>
    <name type="common">Barrett's horny sponge</name>
    <dbReference type="NCBI Taxonomy" id="519541"/>
    <lineage>
        <taxon>Eukaryota</taxon>
        <taxon>Metazoa</taxon>
        <taxon>Porifera</taxon>
        <taxon>Demospongiae</taxon>
        <taxon>Heteroscleromorpha</taxon>
        <taxon>Tetractinellida</taxon>
        <taxon>Astrophorina</taxon>
        <taxon>Geodiidae</taxon>
        <taxon>Geodia</taxon>
    </lineage>
</organism>
<dbReference type="Pfam" id="PF00361">
    <property type="entry name" value="Proton_antipo_M"/>
    <property type="match status" value="1"/>
</dbReference>
<evidence type="ECO:0000256" key="8">
    <source>
        <dbReference type="ARBA" id="ARBA00031025"/>
    </source>
</evidence>
<dbReference type="GO" id="GO:0015990">
    <property type="term" value="P:electron transport coupled proton transport"/>
    <property type="evidence" value="ECO:0007669"/>
    <property type="project" value="TreeGrafter"/>
</dbReference>
<dbReference type="PANTHER" id="PTHR43507:SF4">
    <property type="entry name" value="PROTON-TRANSLOCATING NADH-QUINONE OXIDOREDUCTASE, CHAIN M"/>
    <property type="match status" value="1"/>
</dbReference>
<keyword evidence="7 10" id="KW-0472">Membrane</keyword>
<dbReference type="AlphaFoldDB" id="A0AA35X578"/>
<reference evidence="12" key="1">
    <citation type="submission" date="2023-03" db="EMBL/GenBank/DDBJ databases">
        <authorList>
            <person name="Steffen K."/>
            <person name="Cardenas P."/>
        </authorList>
    </citation>
    <scope>NUCLEOTIDE SEQUENCE</scope>
</reference>
<dbReference type="GO" id="GO:0003954">
    <property type="term" value="F:NADH dehydrogenase activity"/>
    <property type="evidence" value="ECO:0007669"/>
    <property type="project" value="TreeGrafter"/>
</dbReference>
<dbReference type="NCBIfam" id="TIGR01972">
    <property type="entry name" value="NDH_I_M"/>
    <property type="match status" value="1"/>
</dbReference>
<accession>A0AA35X578</accession>
<feature type="transmembrane region" description="Helical" evidence="10">
    <location>
        <begin position="288"/>
        <end position="306"/>
    </location>
</feature>
<comment type="caution">
    <text evidence="12">The sequence shown here is derived from an EMBL/GenBank/DDBJ whole genome shotgun (WGS) entry which is preliminary data.</text>
</comment>
<feature type="transmembrane region" description="Helical" evidence="10">
    <location>
        <begin position="404"/>
        <end position="424"/>
    </location>
</feature>
<feature type="transmembrane region" description="Helical" evidence="10">
    <location>
        <begin position="50"/>
        <end position="73"/>
    </location>
</feature>
<dbReference type="InterPro" id="IPR003918">
    <property type="entry name" value="NADH_UbQ_OxRdtase"/>
</dbReference>
<evidence type="ECO:0000259" key="11">
    <source>
        <dbReference type="Pfam" id="PF00361"/>
    </source>
</evidence>
<feature type="transmembrane region" description="Helical" evidence="10">
    <location>
        <begin position="187"/>
        <end position="207"/>
    </location>
</feature>
<feature type="transmembrane region" description="Helical" evidence="10">
    <location>
        <begin position="326"/>
        <end position="349"/>
    </location>
</feature>